<evidence type="ECO:0000313" key="3">
    <source>
        <dbReference type="Proteomes" id="UP000045706"/>
    </source>
</evidence>
<name>A0A0G4NJY4_VERLO</name>
<accession>A0A0G4NJY4</accession>
<feature type="region of interest" description="Disordered" evidence="1">
    <location>
        <begin position="16"/>
        <end position="48"/>
    </location>
</feature>
<feature type="compositionally biased region" description="Basic and acidic residues" evidence="1">
    <location>
        <begin position="177"/>
        <end position="186"/>
    </location>
</feature>
<dbReference type="Proteomes" id="UP000045706">
    <property type="component" value="Unassembled WGS sequence"/>
</dbReference>
<dbReference type="AlphaFoldDB" id="A0A0G4NJY4"/>
<reference evidence="3" key="1">
    <citation type="submission" date="2015-05" db="EMBL/GenBank/DDBJ databases">
        <authorList>
            <person name="Fogelqvist Johan"/>
        </authorList>
    </citation>
    <scope>NUCLEOTIDE SEQUENCE [LARGE SCALE GENOMIC DNA]</scope>
</reference>
<feature type="region of interest" description="Disordered" evidence="1">
    <location>
        <begin position="177"/>
        <end position="198"/>
    </location>
</feature>
<feature type="region of interest" description="Disordered" evidence="1">
    <location>
        <begin position="93"/>
        <end position="119"/>
    </location>
</feature>
<evidence type="ECO:0000313" key="2">
    <source>
        <dbReference type="EMBL" id="CRK46706.1"/>
    </source>
</evidence>
<proteinExistence type="predicted"/>
<feature type="region of interest" description="Disordered" evidence="1">
    <location>
        <begin position="334"/>
        <end position="355"/>
    </location>
</feature>
<sequence>MFGSFPAIASLPRYAKIDPKDIPPPTPVALPHSQPQLQSPPSPPASSAQPLVHLIQTVYRPGQVAPSIFEALGVHVIPDTAVADLLPDPAYDIPPPTPVALPHSQPQLQSPPSPPASSAQPLVHLIQTVYRPGQVAPSIFEALGVHVIPDTTVADLLPDPAYVPDFATWDALSADEARQRNDETKRPLNTGVQSPGCQTYQDRKRELSISNQDAYRVVRRLPPLKGQQQARLGNAYEFYRCLEAFTTFWDDTSKPTPPAHDAVTAATADDSSASTDVSTQGETSEEPVRAVRTAAGTSMPGDYRQNLVNAFLKLVAYDFGCNASASRAEPRLHLIAPSATPSTKTGSDSGDPHQRSSYFASGCTFIFRSPRTRDAARQGLVDGPLGAVSARASTNFDTEADHTIDFAREIVAALITAQHRAREGKTERRPGDGQWWTTERRWGGGQGGPIGREVDRDVVSGDKDAAPSNERKAEQATAAFGSSSSGGRPGAAPGMPVSKRPRKQMSIYDNYRMVRPPSASWDQKTRYEAIGKARGAGYDDIFVVSSLFHHVSILRVRVPDRLLEVLGGAPDEYVDGKRSWGGLEVRRSRWFDLFLVDQRIEAMELVWGVMAWMMRAPEPERGSKEEDVKMAGT</sequence>
<protein>
    <submittedName>
        <fullName evidence="2">Uncharacterized protein</fullName>
    </submittedName>
</protein>
<feature type="compositionally biased region" description="Basic and acidic residues" evidence="1">
    <location>
        <begin position="421"/>
        <end position="431"/>
    </location>
</feature>
<feature type="region of interest" description="Disordered" evidence="1">
    <location>
        <begin position="256"/>
        <end position="289"/>
    </location>
</feature>
<feature type="compositionally biased region" description="Polar residues" evidence="1">
    <location>
        <begin position="339"/>
        <end position="348"/>
    </location>
</feature>
<feature type="compositionally biased region" description="Low complexity" evidence="1">
    <location>
        <begin position="476"/>
        <end position="494"/>
    </location>
</feature>
<feature type="compositionally biased region" description="Low complexity" evidence="1">
    <location>
        <begin position="261"/>
        <end position="279"/>
    </location>
</feature>
<evidence type="ECO:0000256" key="1">
    <source>
        <dbReference type="SAM" id="MobiDB-lite"/>
    </source>
</evidence>
<feature type="region of interest" description="Disordered" evidence="1">
    <location>
        <begin position="421"/>
        <end position="502"/>
    </location>
</feature>
<organism evidence="2 3">
    <name type="scientific">Verticillium longisporum</name>
    <name type="common">Verticillium dahliae var. longisporum</name>
    <dbReference type="NCBI Taxonomy" id="100787"/>
    <lineage>
        <taxon>Eukaryota</taxon>
        <taxon>Fungi</taxon>
        <taxon>Dikarya</taxon>
        <taxon>Ascomycota</taxon>
        <taxon>Pezizomycotina</taxon>
        <taxon>Sordariomycetes</taxon>
        <taxon>Hypocreomycetidae</taxon>
        <taxon>Glomerellales</taxon>
        <taxon>Plectosphaerellaceae</taxon>
        <taxon>Verticillium</taxon>
    </lineage>
</organism>
<dbReference type="EMBL" id="CVQI01035939">
    <property type="protein sequence ID" value="CRK46706.1"/>
    <property type="molecule type" value="Genomic_DNA"/>
</dbReference>
<gene>
    <name evidence="2" type="ORF">BN1723_007215</name>
</gene>
<feature type="compositionally biased region" description="Basic and acidic residues" evidence="1">
    <location>
        <begin position="452"/>
        <end position="474"/>
    </location>
</feature>